<name>A0ABR7HP27_9FIRM</name>
<keyword evidence="1" id="KW-0732">Signal</keyword>
<evidence type="ECO:0008006" key="4">
    <source>
        <dbReference type="Google" id="ProtNLM"/>
    </source>
</evidence>
<feature type="chain" id="PRO_5046779825" description="Type IV pilus biogenesis protein PilP" evidence="1">
    <location>
        <begin position="27"/>
        <end position="176"/>
    </location>
</feature>
<gene>
    <name evidence="2" type="ORF">H8S34_00275</name>
</gene>
<proteinExistence type="predicted"/>
<keyword evidence="3" id="KW-1185">Reference proteome</keyword>
<accession>A0ABR7HP27</accession>
<organism evidence="2 3">
    <name type="scientific">Pseudoflavonifractor hominis</name>
    <dbReference type="NCBI Taxonomy" id="2763059"/>
    <lineage>
        <taxon>Bacteria</taxon>
        <taxon>Bacillati</taxon>
        <taxon>Bacillota</taxon>
        <taxon>Clostridia</taxon>
        <taxon>Eubacteriales</taxon>
        <taxon>Oscillospiraceae</taxon>
        <taxon>Pseudoflavonifractor</taxon>
    </lineage>
</organism>
<dbReference type="EMBL" id="JACOPR010000001">
    <property type="protein sequence ID" value="MBC5729270.1"/>
    <property type="molecule type" value="Genomic_DNA"/>
</dbReference>
<evidence type="ECO:0000313" key="2">
    <source>
        <dbReference type="EMBL" id="MBC5729270.1"/>
    </source>
</evidence>
<reference evidence="2 3" key="1">
    <citation type="submission" date="2020-08" db="EMBL/GenBank/DDBJ databases">
        <title>Genome public.</title>
        <authorList>
            <person name="Liu C."/>
            <person name="Sun Q."/>
        </authorList>
    </citation>
    <scope>NUCLEOTIDE SEQUENCE [LARGE SCALE GENOMIC DNA]</scope>
    <source>
        <strain evidence="2 3">New-38</strain>
    </source>
</reference>
<evidence type="ECO:0000256" key="1">
    <source>
        <dbReference type="SAM" id="SignalP"/>
    </source>
</evidence>
<sequence length="176" mass="18042">MKATKWMPRLLAGGLVTLSLMGVALAAAQGSQSDPLVTLSYLNEKATPSILSQVDSKLTQRESALKTQLQQLADGYAQEIQGSGGSGGNASVYQVVTLKQGQQLVAGTSCEILLRSGTAVCVSDSSPGLVDMTAGSTLAPGGALTANHLYLATIEGRGVKASGAVTLMVRGNYSIR</sequence>
<feature type="signal peptide" evidence="1">
    <location>
        <begin position="1"/>
        <end position="26"/>
    </location>
</feature>
<protein>
    <recommendedName>
        <fullName evidence="4">Type IV pilus biogenesis protein PilP</fullName>
    </recommendedName>
</protein>
<comment type="caution">
    <text evidence="2">The sequence shown here is derived from an EMBL/GenBank/DDBJ whole genome shotgun (WGS) entry which is preliminary data.</text>
</comment>
<dbReference type="Proteomes" id="UP000660021">
    <property type="component" value="Unassembled WGS sequence"/>
</dbReference>
<evidence type="ECO:0000313" key="3">
    <source>
        <dbReference type="Proteomes" id="UP000660021"/>
    </source>
</evidence>
<dbReference type="RefSeq" id="WP_186962739.1">
    <property type="nucleotide sequence ID" value="NZ_JACOPR010000001.1"/>
</dbReference>